<comment type="cofactor">
    <cofactor evidence="1">
        <name>FAD</name>
        <dbReference type="ChEBI" id="CHEBI:57692"/>
    </cofactor>
</comment>
<dbReference type="GO" id="GO:0071949">
    <property type="term" value="F:FAD binding"/>
    <property type="evidence" value="ECO:0007669"/>
    <property type="project" value="InterPro"/>
</dbReference>
<dbReference type="Gene3D" id="3.40.462.10">
    <property type="entry name" value="FAD-linked oxidases, C-terminal domain"/>
    <property type="match status" value="1"/>
</dbReference>
<reference evidence="7 8" key="1">
    <citation type="submission" date="2019-03" db="EMBL/GenBank/DDBJ databases">
        <title>Diverse conjugative elements silence natural transformation in Legionella species.</title>
        <authorList>
            <person name="Durieux I."/>
            <person name="Ginevra C."/>
            <person name="Attaiech L."/>
            <person name="Picq K."/>
            <person name="Juan P.A."/>
            <person name="Jarraud S."/>
            <person name="Charpentier X."/>
        </authorList>
    </citation>
    <scope>NUCLEOTIDE SEQUENCE [LARGE SCALE GENOMIC DNA]</scope>
    <source>
        <strain evidence="7 8">HL-0427-4011</strain>
    </source>
</reference>
<gene>
    <name evidence="7" type="ORF">E3983_05800</name>
</gene>
<dbReference type="InterPro" id="IPR016169">
    <property type="entry name" value="FAD-bd_PCMH_sub2"/>
</dbReference>
<feature type="domain" description="FAD-binding PCMH-type" evidence="6">
    <location>
        <begin position="41"/>
        <end position="210"/>
    </location>
</feature>
<dbReference type="GO" id="GO:0009690">
    <property type="term" value="P:cytokinin metabolic process"/>
    <property type="evidence" value="ECO:0007669"/>
    <property type="project" value="InterPro"/>
</dbReference>
<dbReference type="InterPro" id="IPR016170">
    <property type="entry name" value="Cytok_DH_C_sf"/>
</dbReference>
<dbReference type="RefSeq" id="WP_135061482.1">
    <property type="nucleotide sequence ID" value="NZ_CP038254.1"/>
</dbReference>
<dbReference type="PANTHER" id="PTHR13878">
    <property type="entry name" value="GULONOLACTONE OXIDASE"/>
    <property type="match status" value="1"/>
</dbReference>
<protein>
    <submittedName>
        <fullName evidence="7">FAD-binding oxidoreductase</fullName>
    </submittedName>
</protein>
<dbReference type="Gene3D" id="3.30.465.10">
    <property type="match status" value="1"/>
</dbReference>
<evidence type="ECO:0000313" key="8">
    <source>
        <dbReference type="Proteomes" id="UP000295517"/>
    </source>
</evidence>
<dbReference type="EMBL" id="CP038254">
    <property type="protein sequence ID" value="QBR85328.1"/>
    <property type="molecule type" value="Genomic_DNA"/>
</dbReference>
<dbReference type="InterPro" id="IPR006094">
    <property type="entry name" value="Oxid_FAD_bind_N"/>
</dbReference>
<evidence type="ECO:0000256" key="5">
    <source>
        <dbReference type="ARBA" id="ARBA00023002"/>
    </source>
</evidence>
<dbReference type="PROSITE" id="PS51387">
    <property type="entry name" value="FAD_PCMH"/>
    <property type="match status" value="1"/>
</dbReference>
<evidence type="ECO:0000256" key="4">
    <source>
        <dbReference type="ARBA" id="ARBA00022827"/>
    </source>
</evidence>
<evidence type="ECO:0000256" key="3">
    <source>
        <dbReference type="ARBA" id="ARBA00022630"/>
    </source>
</evidence>
<dbReference type="GO" id="GO:0019139">
    <property type="term" value="F:cytokinin dehydrogenase activity"/>
    <property type="evidence" value="ECO:0007669"/>
    <property type="project" value="InterPro"/>
</dbReference>
<evidence type="ECO:0000256" key="1">
    <source>
        <dbReference type="ARBA" id="ARBA00001974"/>
    </source>
</evidence>
<dbReference type="InterPro" id="IPR016167">
    <property type="entry name" value="FAD-bd_PCMH_sub1"/>
</dbReference>
<dbReference type="Proteomes" id="UP000295517">
    <property type="component" value="Chromosome"/>
</dbReference>
<comment type="similarity">
    <text evidence="2">Belongs to the oxygen-dependent FAD-linked oxidoreductase family.</text>
</comment>
<evidence type="ECO:0000313" key="7">
    <source>
        <dbReference type="EMBL" id="QBR85328.1"/>
    </source>
</evidence>
<proteinExistence type="inferred from homology"/>
<name>A0AAX1EJW1_9GAMM</name>
<keyword evidence="5" id="KW-0560">Oxidoreductase</keyword>
<organism evidence="7 8">
    <name type="scientific">Legionella israelensis</name>
    <dbReference type="NCBI Taxonomy" id="454"/>
    <lineage>
        <taxon>Bacteria</taxon>
        <taxon>Pseudomonadati</taxon>
        <taxon>Pseudomonadota</taxon>
        <taxon>Gammaproteobacteria</taxon>
        <taxon>Legionellales</taxon>
        <taxon>Legionellaceae</taxon>
        <taxon>Legionella</taxon>
    </lineage>
</organism>
<accession>A0AAX1EJW1</accession>
<keyword evidence="4" id="KW-0274">FAD</keyword>
<dbReference type="Pfam" id="PF09265">
    <property type="entry name" value="Cytokin-bind"/>
    <property type="match status" value="1"/>
</dbReference>
<dbReference type="Gene3D" id="3.30.43.10">
    <property type="entry name" value="Uridine Diphospho-n-acetylenolpyruvylglucosamine Reductase, domain 2"/>
    <property type="match status" value="1"/>
</dbReference>
<evidence type="ECO:0000256" key="2">
    <source>
        <dbReference type="ARBA" id="ARBA00005466"/>
    </source>
</evidence>
<dbReference type="InterPro" id="IPR036318">
    <property type="entry name" value="FAD-bd_PCMH-like_sf"/>
</dbReference>
<evidence type="ECO:0000259" key="6">
    <source>
        <dbReference type="PROSITE" id="PS51387"/>
    </source>
</evidence>
<dbReference type="InterPro" id="IPR015345">
    <property type="entry name" value="Cytokinin_DH_FAD/cytokin-bd"/>
</dbReference>
<dbReference type="PANTHER" id="PTHR13878:SF53">
    <property type="entry name" value="CYTOKININ DEHYDROGENASE 6"/>
    <property type="match status" value="1"/>
</dbReference>
<dbReference type="InterPro" id="IPR016164">
    <property type="entry name" value="FAD-linked_Oxase-like_C"/>
</dbReference>
<dbReference type="InterPro" id="IPR050432">
    <property type="entry name" value="FAD-linked_Oxidoreductases_BP"/>
</dbReference>
<dbReference type="SUPFAM" id="SSF55103">
    <property type="entry name" value="FAD-linked oxidases, C-terminal domain"/>
    <property type="match status" value="1"/>
</dbReference>
<keyword evidence="3" id="KW-0285">Flavoprotein</keyword>
<sequence>MQQMQWNIERLKQDNPLNLRQALLSDEQTLVLFGKDFGKIIHTKPAAVFQPQTTKELKSFLHYASNHFLPTTIRGKGLSQGGQSLAIEGGVSLSMQHFTQTYELSDHTIWVDANASWADVLNKTLSHCLAPYVLPYNCNLSIGGVLSAGGIGAASFKQGTITTHVEALEVIDGTGDLHVVSEGSPLYQACLGGQGRCGVIAKACLKLRIAAPNVKTFFLVYNDVGQWLEDIEQARKEADYLELFCSPSIQGAGLFGEQRKPIAQWLYGMHISYEYEKKPPALLALKPWKVIHEQEESIHSYMLRHDSRFKMMKLTGQWDLAHPWYECFVPAQWLREHLVSILYSLPLHYANLVHVVPIANRRVGFTMFPESESFYELMILNPGIVDPLKDSCLQAIRELDRLLLSQGGKRYLSGYLGEGLDESYWCSHFGPSYAQWLKLKKQYDPAGIFMSSLFSTAPKS</sequence>
<dbReference type="AlphaFoldDB" id="A0AAX1EJW1"/>
<dbReference type="SUPFAM" id="SSF56176">
    <property type="entry name" value="FAD-binding/transporter-associated domain-like"/>
    <property type="match status" value="1"/>
</dbReference>
<dbReference type="InterPro" id="IPR016166">
    <property type="entry name" value="FAD-bd_PCMH"/>
</dbReference>
<dbReference type="Pfam" id="PF01565">
    <property type="entry name" value="FAD_binding_4"/>
    <property type="match status" value="1"/>
</dbReference>